<comment type="catalytic activity">
    <reaction evidence="1">
        <text>2-hydroxychromene-2-carboxylate = (3E)-4-(2-hydroxyphenyl)-2-oxobut-3-enoate</text>
        <dbReference type="Rhea" id="RHEA:27401"/>
        <dbReference type="ChEBI" id="CHEBI:59350"/>
        <dbReference type="ChEBI" id="CHEBI:59353"/>
        <dbReference type="EC" id="5.99.1.4"/>
    </reaction>
</comment>
<dbReference type="GO" id="GO:0006749">
    <property type="term" value="P:glutathione metabolic process"/>
    <property type="evidence" value="ECO:0007669"/>
    <property type="project" value="TreeGrafter"/>
</dbReference>
<protein>
    <recommendedName>
        <fullName evidence="1">2-hydroxychromene-2-carboxylate isomerase</fullName>
        <ecNumber evidence="1">5.99.1.4</ecNumber>
    </recommendedName>
</protein>
<evidence type="ECO:0000256" key="1">
    <source>
        <dbReference type="PIRNR" id="PIRNR006386"/>
    </source>
</evidence>
<dbReference type="GO" id="GO:0004602">
    <property type="term" value="F:glutathione peroxidase activity"/>
    <property type="evidence" value="ECO:0007669"/>
    <property type="project" value="TreeGrafter"/>
</dbReference>
<dbReference type="OrthoDB" id="5244108at2"/>
<dbReference type="GO" id="GO:1901170">
    <property type="term" value="P:naphthalene catabolic process"/>
    <property type="evidence" value="ECO:0007669"/>
    <property type="project" value="InterPro"/>
</dbReference>
<evidence type="ECO:0000313" key="5">
    <source>
        <dbReference type="Proteomes" id="UP000228531"/>
    </source>
</evidence>
<evidence type="ECO:0000313" key="4">
    <source>
        <dbReference type="EMBL" id="PJI86362.1"/>
    </source>
</evidence>
<feature type="domain" description="DSBA-like thioredoxin" evidence="3">
    <location>
        <begin position="7"/>
        <end position="198"/>
    </location>
</feature>
<dbReference type="Pfam" id="PF01323">
    <property type="entry name" value="DSBA"/>
    <property type="match status" value="1"/>
</dbReference>
<comment type="caution">
    <text evidence="4">The sequence shown here is derived from an EMBL/GenBank/DDBJ whole genome shotgun (WGS) entry which is preliminary data.</text>
</comment>
<name>A0A2M8W640_9RHOB</name>
<evidence type="ECO:0000259" key="3">
    <source>
        <dbReference type="Pfam" id="PF01323"/>
    </source>
</evidence>
<keyword evidence="1 4" id="KW-0413">Isomerase</keyword>
<dbReference type="InterPro" id="IPR044087">
    <property type="entry name" value="NahD-like"/>
</dbReference>
<accession>A0A2M8W640</accession>
<dbReference type="CDD" id="cd03022">
    <property type="entry name" value="DsbA_HCCA_Iso"/>
    <property type="match status" value="1"/>
</dbReference>
<reference evidence="4 5" key="1">
    <citation type="submission" date="2017-11" db="EMBL/GenBank/DDBJ databases">
        <title>Genomic Encyclopedia of Archaeal and Bacterial Type Strains, Phase II (KMG-II): From Individual Species to Whole Genera.</title>
        <authorList>
            <person name="Goeker M."/>
        </authorList>
    </citation>
    <scope>NUCLEOTIDE SEQUENCE [LARGE SCALE GENOMIC DNA]</scope>
    <source>
        <strain evidence="4 5">DSM 29128</strain>
    </source>
</reference>
<dbReference type="InterPro" id="IPR001853">
    <property type="entry name" value="DSBA-like_thioredoxin_dom"/>
</dbReference>
<dbReference type="InterPro" id="IPR051924">
    <property type="entry name" value="GST_Kappa/NadH"/>
</dbReference>
<comment type="similarity">
    <text evidence="1">Belongs to the GST superfamily. NadH family.</text>
</comment>
<dbReference type="EMBL" id="PGTY01000002">
    <property type="protein sequence ID" value="PJI86362.1"/>
    <property type="molecule type" value="Genomic_DNA"/>
</dbReference>
<dbReference type="InterPro" id="IPR014440">
    <property type="entry name" value="HCCAis_GSTk"/>
</dbReference>
<proteinExistence type="inferred from homology"/>
<evidence type="ECO:0000256" key="2">
    <source>
        <dbReference type="PIRSR" id="PIRSR006386-1"/>
    </source>
</evidence>
<dbReference type="SUPFAM" id="SSF52833">
    <property type="entry name" value="Thioredoxin-like"/>
    <property type="match status" value="1"/>
</dbReference>
<gene>
    <name evidence="4" type="ORF">BC777_2731</name>
</gene>
<dbReference type="Proteomes" id="UP000228531">
    <property type="component" value="Unassembled WGS sequence"/>
</dbReference>
<dbReference type="EC" id="5.99.1.4" evidence="1"/>
<dbReference type="GO" id="GO:0004364">
    <property type="term" value="F:glutathione transferase activity"/>
    <property type="evidence" value="ECO:0007669"/>
    <property type="project" value="TreeGrafter"/>
</dbReference>
<organism evidence="4 5">
    <name type="scientific">Yoonia maricola</name>
    <dbReference type="NCBI Taxonomy" id="420999"/>
    <lineage>
        <taxon>Bacteria</taxon>
        <taxon>Pseudomonadati</taxon>
        <taxon>Pseudomonadota</taxon>
        <taxon>Alphaproteobacteria</taxon>
        <taxon>Rhodobacterales</taxon>
        <taxon>Paracoccaceae</taxon>
        <taxon>Yoonia</taxon>
    </lineage>
</organism>
<dbReference type="PANTHER" id="PTHR42943:SF4">
    <property type="entry name" value="C2H2-TYPE DOMAIN-CONTAINING PROTEIN"/>
    <property type="match status" value="1"/>
</dbReference>
<keyword evidence="5" id="KW-1185">Reference proteome</keyword>
<dbReference type="GO" id="GO:0018845">
    <property type="term" value="F:2-hydroxychromene-2-carboxylate isomerase activity"/>
    <property type="evidence" value="ECO:0007669"/>
    <property type="project" value="UniProtKB-UniRule"/>
</dbReference>
<dbReference type="PIRSF" id="PIRSF006386">
    <property type="entry name" value="HCCAis_GSTk"/>
    <property type="match status" value="1"/>
</dbReference>
<dbReference type="InterPro" id="IPR036249">
    <property type="entry name" value="Thioredoxin-like_sf"/>
</dbReference>
<dbReference type="AlphaFoldDB" id="A0A2M8W640"/>
<sequence length="212" mass="23338">MPTIHYIYSAHSAFAYLGSAKLMALCAQHDVTLVHKPIMLSPVVEAQGSQPFHARTQAHVDYFFGREIERWAAYRDVPVINYRPTYHDADYSLASGMIIALGESGAAVDAMTHRILEAHWRDDADLSNPVTLGEIATASGHDAQALIARAGSNACQDQLRANSDWALGQDVFGSPTYIIEGDAFYGQDRLELVERALQKPFAPPNWTNPPVD</sequence>
<feature type="active site" description="Nucleophile" evidence="2">
    <location>
        <position position="12"/>
    </location>
</feature>
<dbReference type="PANTHER" id="PTHR42943">
    <property type="entry name" value="GLUTATHIONE S-TRANSFERASE KAPPA"/>
    <property type="match status" value="1"/>
</dbReference>
<dbReference type="Gene3D" id="3.40.30.10">
    <property type="entry name" value="Glutaredoxin"/>
    <property type="match status" value="1"/>
</dbReference>
<dbReference type="RefSeq" id="WP_100368653.1">
    <property type="nucleotide sequence ID" value="NZ_PGTY01000002.1"/>
</dbReference>